<dbReference type="KEGG" id="mlr:MELLADRAFT_105162"/>
<keyword evidence="4" id="KW-1185">Reference proteome</keyword>
<protein>
    <recommendedName>
        <fullName evidence="2">CxC1-like cysteine cluster associated with KDZ transposases domain-containing protein</fullName>
    </recommendedName>
</protein>
<feature type="domain" description="CxC1-like cysteine cluster associated with KDZ transposases" evidence="2">
    <location>
        <begin position="137"/>
        <end position="241"/>
    </location>
</feature>
<sequence>MVRSRKAKRDSNVLAGIGTRPSRKRQGDTPPRKPPVIPKSISDALGIGQSGTNDQPIPQHHYDDFDLFNDPAAAEFIPHRDEPEANPPSIPILGTKFAQESREYWNAEERRLEKLKWAAIESDMTATYLECQHCTKNWTSQASYLDINIICQCTNTKLVKQTVDLYAQSKVHFQAKIIFCSCMPRPVRLLHYGYIASSPQFPKTAFSIPLLQFHHHLWNETVVASTGFVNALFRFLKSRSDRSNTNMKPKNTKYESLIHDRDLRKQFTQSVDMHQAIILCTKRIYKEGLKLSNAQLLADQCARCFGPAINETKISPQEPDVIIALDGNFQHRHYTRSSKDNPTEEEYPDIFIKPSCMKKNEIIQNLTETQVKDIKITCMSTAKWLLRRLRNAQTVSCQARTALTNLLSRRSSLFPTIRYTHDFLRQQWLVERNSQQKRCHIKEEQKLELGRLLYYEEMAQNVWDQDAEDAEEAILRLREHNTYKKKIEKQCAKIGSEVILNNLEAHEQDQILKIWFTKQEVRDQFLAICEQKRPLDISRRDGRNSSIGYNDKTPLLKTLRDQAAKLKTKLENYQKMLSTYSITSPHRSQPENITYPELLKIDFDHTFWNDGLFTNRREPWAIDGDTQYGMQQIAYFDRASEEIRRIGWEVRRVMRWAIDLHNSLYSYLFQLQSQNNEVELRMDLCLVQHPALSSLSGPGKISAAQVIINEKLVHVLNLQVLWNSNLIEVFQSTPPQDGDGDLKIIWCDQVRKIKHMYSNRAIELNPGIISNLNNDANQMEIQDADDVLPDELGPEVVINIHDDLDESNGEIHLEEEDVYEALNVFSDLSVT</sequence>
<dbReference type="RefSeq" id="XP_007408396.1">
    <property type="nucleotide sequence ID" value="XM_007408334.1"/>
</dbReference>
<evidence type="ECO:0000313" key="3">
    <source>
        <dbReference type="EMBL" id="EGG08198.1"/>
    </source>
</evidence>
<dbReference type="GeneID" id="18922518"/>
<dbReference type="PANTHER" id="PTHR33096:SF1">
    <property type="entry name" value="CXC1-LIKE CYSTEINE CLUSTER ASSOCIATED WITH KDZ TRANSPOSASES DOMAIN-CONTAINING PROTEIN"/>
    <property type="match status" value="1"/>
</dbReference>
<dbReference type="EMBL" id="GL883101">
    <property type="protein sequence ID" value="EGG08198.1"/>
    <property type="molecule type" value="Genomic_DNA"/>
</dbReference>
<proteinExistence type="predicted"/>
<evidence type="ECO:0000259" key="2">
    <source>
        <dbReference type="Pfam" id="PF18802"/>
    </source>
</evidence>
<accession>F4RGU1</accession>
<dbReference type="Pfam" id="PF18802">
    <property type="entry name" value="CxC1"/>
    <property type="match status" value="1"/>
</dbReference>
<dbReference type="OrthoDB" id="2507030at2759"/>
<gene>
    <name evidence="3" type="ORF">MELLADRAFT_105162</name>
</gene>
<organism evidence="4">
    <name type="scientific">Melampsora larici-populina (strain 98AG31 / pathotype 3-4-7)</name>
    <name type="common">Poplar leaf rust fungus</name>
    <dbReference type="NCBI Taxonomy" id="747676"/>
    <lineage>
        <taxon>Eukaryota</taxon>
        <taxon>Fungi</taxon>
        <taxon>Dikarya</taxon>
        <taxon>Basidiomycota</taxon>
        <taxon>Pucciniomycotina</taxon>
        <taxon>Pucciniomycetes</taxon>
        <taxon>Pucciniales</taxon>
        <taxon>Melampsoraceae</taxon>
        <taxon>Melampsora</taxon>
    </lineage>
</organism>
<dbReference type="InterPro" id="IPR041320">
    <property type="entry name" value="CxC1"/>
</dbReference>
<dbReference type="InParanoid" id="F4RGU1"/>
<dbReference type="HOGENOM" id="CLU_011407_2_0_1"/>
<dbReference type="PANTHER" id="PTHR33096">
    <property type="entry name" value="CXC2 DOMAIN-CONTAINING PROTEIN"/>
    <property type="match status" value="1"/>
</dbReference>
<dbReference type="VEuPathDB" id="FungiDB:MELLADRAFT_105162"/>
<dbReference type="Proteomes" id="UP000001072">
    <property type="component" value="Unassembled WGS sequence"/>
</dbReference>
<feature type="region of interest" description="Disordered" evidence="1">
    <location>
        <begin position="1"/>
        <end position="40"/>
    </location>
</feature>
<evidence type="ECO:0000313" key="4">
    <source>
        <dbReference type="Proteomes" id="UP000001072"/>
    </source>
</evidence>
<reference evidence="4" key="1">
    <citation type="journal article" date="2011" name="Proc. Natl. Acad. Sci. U.S.A.">
        <title>Obligate biotrophy features unraveled by the genomic analysis of rust fungi.</title>
        <authorList>
            <person name="Duplessis S."/>
            <person name="Cuomo C.A."/>
            <person name="Lin Y.-C."/>
            <person name="Aerts A."/>
            <person name="Tisserant E."/>
            <person name="Veneault-Fourrey C."/>
            <person name="Joly D.L."/>
            <person name="Hacquard S."/>
            <person name="Amselem J."/>
            <person name="Cantarel B.L."/>
            <person name="Chiu R."/>
            <person name="Coutinho P.M."/>
            <person name="Feau N."/>
            <person name="Field M."/>
            <person name="Frey P."/>
            <person name="Gelhaye E."/>
            <person name="Goldberg J."/>
            <person name="Grabherr M.G."/>
            <person name="Kodira C.D."/>
            <person name="Kohler A."/>
            <person name="Kuees U."/>
            <person name="Lindquist E.A."/>
            <person name="Lucas S.M."/>
            <person name="Mago R."/>
            <person name="Mauceli E."/>
            <person name="Morin E."/>
            <person name="Murat C."/>
            <person name="Pangilinan J.L."/>
            <person name="Park R."/>
            <person name="Pearson M."/>
            <person name="Quesneville H."/>
            <person name="Rouhier N."/>
            <person name="Sakthikumar S."/>
            <person name="Salamov A.A."/>
            <person name="Schmutz J."/>
            <person name="Selles B."/>
            <person name="Shapiro H."/>
            <person name="Tanguay P."/>
            <person name="Tuskan G.A."/>
            <person name="Henrissat B."/>
            <person name="Van de Peer Y."/>
            <person name="Rouze P."/>
            <person name="Ellis J.G."/>
            <person name="Dodds P.N."/>
            <person name="Schein J.E."/>
            <person name="Zhong S."/>
            <person name="Hamelin R.C."/>
            <person name="Grigoriev I.V."/>
            <person name="Szabo L.J."/>
            <person name="Martin F."/>
        </authorList>
    </citation>
    <scope>NUCLEOTIDE SEQUENCE [LARGE SCALE GENOMIC DNA]</scope>
    <source>
        <strain evidence="4">98AG31 / pathotype 3-4-7</strain>
    </source>
</reference>
<dbReference type="AlphaFoldDB" id="F4RGU1"/>
<evidence type="ECO:0000256" key="1">
    <source>
        <dbReference type="SAM" id="MobiDB-lite"/>
    </source>
</evidence>
<name>F4RGU1_MELLP</name>